<dbReference type="InterPro" id="IPR009100">
    <property type="entry name" value="AcylCoA_DH/oxidase_NM_dom_sf"/>
</dbReference>
<evidence type="ECO:0000256" key="5">
    <source>
        <dbReference type="ARBA" id="ARBA00022553"/>
    </source>
</evidence>
<evidence type="ECO:0000259" key="29">
    <source>
        <dbReference type="Pfam" id="PF00441"/>
    </source>
</evidence>
<comment type="catalytic activity">
    <reaction evidence="22">
        <text>oxidized [electron-transfer flavoprotein] + hexadecanoyl-CoA + H(+) = (2E)-hexadecenoyl-CoA + reduced [electron-transfer flavoprotein]</text>
        <dbReference type="Rhea" id="RHEA:43448"/>
        <dbReference type="Rhea" id="RHEA-COMP:10685"/>
        <dbReference type="Rhea" id="RHEA-COMP:10686"/>
        <dbReference type="ChEBI" id="CHEBI:15378"/>
        <dbReference type="ChEBI" id="CHEBI:57379"/>
        <dbReference type="ChEBI" id="CHEBI:57692"/>
        <dbReference type="ChEBI" id="CHEBI:58307"/>
        <dbReference type="ChEBI" id="CHEBI:61526"/>
    </reaction>
    <physiologicalReaction direction="left-to-right" evidence="22">
        <dbReference type="Rhea" id="RHEA:43449"/>
    </physiologicalReaction>
</comment>
<evidence type="ECO:0000256" key="9">
    <source>
        <dbReference type="ARBA" id="ARBA00022827"/>
    </source>
</evidence>
<dbReference type="Gene3D" id="1.20.140.10">
    <property type="entry name" value="Butyryl-CoA Dehydrogenase, subunit A, domain 3"/>
    <property type="match status" value="2"/>
</dbReference>
<dbReference type="GO" id="GO:0017099">
    <property type="term" value="F:very-long-chain fatty acyl-CoA dehydrogenase activity"/>
    <property type="evidence" value="ECO:0007669"/>
    <property type="project" value="UniProtKB-EC"/>
</dbReference>
<dbReference type="InterPro" id="IPR006089">
    <property type="entry name" value="Acyl-CoA_DH_CS"/>
</dbReference>
<evidence type="ECO:0000256" key="8">
    <source>
        <dbReference type="ARBA" id="ARBA00022799"/>
    </source>
</evidence>
<dbReference type="InterPro" id="IPR006091">
    <property type="entry name" value="Acyl-CoA_Oxase/DH_mid-dom"/>
</dbReference>
<evidence type="ECO:0000256" key="24">
    <source>
        <dbReference type="ARBA" id="ARBA00049038"/>
    </source>
</evidence>
<comment type="catalytic activity">
    <reaction evidence="23">
        <text>tetracosanoyl-CoA + oxidized [electron-transfer flavoprotein] + H(+) = (2E)-tetracosenoyl-CoA + reduced [electron-transfer flavoprotein]</text>
        <dbReference type="Rhea" id="RHEA:47232"/>
        <dbReference type="Rhea" id="RHEA-COMP:10685"/>
        <dbReference type="Rhea" id="RHEA-COMP:10686"/>
        <dbReference type="ChEBI" id="CHEBI:15378"/>
        <dbReference type="ChEBI" id="CHEBI:57692"/>
        <dbReference type="ChEBI" id="CHEBI:58307"/>
        <dbReference type="ChEBI" id="CHEBI:65052"/>
        <dbReference type="ChEBI" id="CHEBI:74693"/>
    </reaction>
    <physiologicalReaction direction="left-to-right" evidence="23">
        <dbReference type="Rhea" id="RHEA:47233"/>
    </physiologicalReaction>
</comment>
<keyword evidence="10" id="KW-0276">Fatty acid metabolism</keyword>
<evidence type="ECO:0000256" key="6">
    <source>
        <dbReference type="ARBA" id="ARBA00022630"/>
    </source>
</evidence>
<evidence type="ECO:0000256" key="13">
    <source>
        <dbReference type="ARBA" id="ARBA00023002"/>
    </source>
</evidence>
<comment type="pathway">
    <text evidence="3">Lipid metabolism; mitochondrial fatty acid beta-oxidation.</text>
</comment>
<evidence type="ECO:0000256" key="12">
    <source>
        <dbReference type="ARBA" id="ARBA00022990"/>
    </source>
</evidence>
<feature type="domain" description="Acyl-CoA dehydrogenase/oxidase N-terminal" evidence="31">
    <location>
        <begin position="80"/>
        <end position="185"/>
    </location>
</feature>
<comment type="similarity">
    <text evidence="4 28">Belongs to the acyl-CoA dehydrogenase family.</text>
</comment>
<evidence type="ECO:0000256" key="20">
    <source>
        <dbReference type="ARBA" id="ARBA00046812"/>
    </source>
</evidence>
<dbReference type="InterPro" id="IPR046373">
    <property type="entry name" value="Acyl-CoA_Oxase/DH_mid-dom_sf"/>
</dbReference>
<evidence type="ECO:0000256" key="28">
    <source>
        <dbReference type="RuleBase" id="RU362125"/>
    </source>
</evidence>
<dbReference type="SUPFAM" id="SSF56645">
    <property type="entry name" value="Acyl-CoA dehydrogenase NM domain-like"/>
    <property type="match status" value="1"/>
</dbReference>
<dbReference type="GO" id="GO:0050660">
    <property type="term" value="F:flavin adenine dinucleotide binding"/>
    <property type="evidence" value="ECO:0007669"/>
    <property type="project" value="InterPro"/>
</dbReference>
<protein>
    <recommendedName>
        <fullName evidence="18">Very long-chain specific acyl-CoA dehydrogenase, mitochondrial</fullName>
        <ecNumber evidence="17">1.3.8.9</ecNumber>
    </recommendedName>
</protein>
<keyword evidence="14" id="KW-0443">Lipid metabolism</keyword>
<dbReference type="Proteomes" id="UP001153636">
    <property type="component" value="Chromosome 14"/>
</dbReference>
<evidence type="ECO:0000256" key="11">
    <source>
        <dbReference type="ARBA" id="ARBA00022946"/>
    </source>
</evidence>
<organism evidence="33 34">
    <name type="scientific">Psylliodes chrysocephalus</name>
    <dbReference type="NCBI Taxonomy" id="3402493"/>
    <lineage>
        <taxon>Eukaryota</taxon>
        <taxon>Metazoa</taxon>
        <taxon>Ecdysozoa</taxon>
        <taxon>Arthropoda</taxon>
        <taxon>Hexapoda</taxon>
        <taxon>Insecta</taxon>
        <taxon>Pterygota</taxon>
        <taxon>Neoptera</taxon>
        <taxon>Endopterygota</taxon>
        <taxon>Coleoptera</taxon>
        <taxon>Polyphaga</taxon>
        <taxon>Cucujiformia</taxon>
        <taxon>Chrysomeloidea</taxon>
        <taxon>Chrysomelidae</taxon>
        <taxon>Galerucinae</taxon>
        <taxon>Alticini</taxon>
        <taxon>Psylliodes</taxon>
    </lineage>
</organism>
<keyword evidence="13 28" id="KW-0560">Oxidoreductase</keyword>
<dbReference type="SUPFAM" id="SSF47203">
    <property type="entry name" value="Acyl-CoA dehydrogenase C-terminal domain-like"/>
    <property type="match status" value="1"/>
</dbReference>
<comment type="function">
    <text evidence="19">Very long-chain specific acyl-CoA dehydrogenase is one of the acyl-CoA dehydrogenases that catalyze the first step of mitochondrial fatty acid beta-oxidation, an aerobic process breaking down fatty acids into acetyl-CoA and allowing the production of energy from fats. The first step of fatty acid beta-oxidation consists in the removal of one hydrogen from C-2 and C-3 of the straight-chain fatty acyl-CoA thioester, resulting in the formation of trans-2-enoyl-CoA. Among the different mitochondrial acyl-CoA dehydrogenases, very long-chain specific acyl-CoA dehydrogenase acts specifically on acyl-CoAs with saturated 12 to 24 carbons long primary chains.</text>
</comment>
<feature type="domain" description="ACAD9/ACADV-like C-terminal" evidence="32">
    <location>
        <begin position="504"/>
        <end position="621"/>
    </location>
</feature>
<evidence type="ECO:0000313" key="33">
    <source>
        <dbReference type="EMBL" id="CAH1103343.1"/>
    </source>
</evidence>
<evidence type="ECO:0000259" key="30">
    <source>
        <dbReference type="Pfam" id="PF02770"/>
    </source>
</evidence>
<dbReference type="GO" id="GO:0000062">
    <property type="term" value="F:fatty-acyl-CoA binding"/>
    <property type="evidence" value="ECO:0007669"/>
    <property type="project" value="TreeGrafter"/>
</dbReference>
<dbReference type="FunFam" id="2.40.110.10:FF:000006">
    <property type="entry name" value="very long-chain specific acyl-CoA dehydrogenase, mitochondrial"/>
    <property type="match status" value="1"/>
</dbReference>
<evidence type="ECO:0000313" key="34">
    <source>
        <dbReference type="Proteomes" id="UP001153636"/>
    </source>
</evidence>
<dbReference type="OrthoDB" id="2588832at2759"/>
<dbReference type="GO" id="GO:0006631">
    <property type="term" value="P:fatty acid metabolic process"/>
    <property type="evidence" value="ECO:0007669"/>
    <property type="project" value="UniProtKB-KW"/>
</dbReference>
<dbReference type="Gene3D" id="1.10.540.10">
    <property type="entry name" value="Acyl-CoA dehydrogenase/oxidase, N-terminal domain"/>
    <property type="match status" value="1"/>
</dbReference>
<dbReference type="Pfam" id="PF02771">
    <property type="entry name" value="Acyl-CoA_dh_N"/>
    <property type="match status" value="1"/>
</dbReference>
<comment type="cofactor">
    <cofactor evidence="1 28">
        <name>FAD</name>
        <dbReference type="ChEBI" id="CHEBI:57692"/>
    </cofactor>
</comment>
<keyword evidence="8" id="KW-0702">S-nitrosylation</keyword>
<dbReference type="GO" id="GO:0005743">
    <property type="term" value="C:mitochondrial inner membrane"/>
    <property type="evidence" value="ECO:0007669"/>
    <property type="project" value="UniProtKB-SubCell"/>
</dbReference>
<feature type="domain" description="Acyl-CoA dehydrogenase/oxidase C-terminal" evidence="29">
    <location>
        <begin position="303"/>
        <end position="449"/>
    </location>
</feature>
<evidence type="ECO:0000256" key="1">
    <source>
        <dbReference type="ARBA" id="ARBA00001974"/>
    </source>
</evidence>
<keyword evidence="11" id="KW-0809">Transit peptide</keyword>
<evidence type="ECO:0000256" key="4">
    <source>
        <dbReference type="ARBA" id="ARBA00009347"/>
    </source>
</evidence>
<keyword evidence="15" id="KW-0496">Mitochondrion</keyword>
<proteinExistence type="inferred from homology"/>
<evidence type="ECO:0000256" key="14">
    <source>
        <dbReference type="ARBA" id="ARBA00023098"/>
    </source>
</evidence>
<dbReference type="AlphaFoldDB" id="A0A9P0CMP5"/>
<dbReference type="EMBL" id="OV651826">
    <property type="protein sequence ID" value="CAH1103343.1"/>
    <property type="molecule type" value="Genomic_DNA"/>
</dbReference>
<comment type="subcellular location">
    <subcellularLocation>
        <location evidence="2">Mitochondrion inner membrane</location>
        <topology evidence="2">Peripheral membrane protein</topology>
    </subcellularLocation>
</comment>
<reference evidence="33" key="1">
    <citation type="submission" date="2022-01" db="EMBL/GenBank/DDBJ databases">
        <authorList>
            <person name="King R."/>
        </authorList>
    </citation>
    <scope>NUCLEOTIDE SEQUENCE</scope>
</reference>
<evidence type="ECO:0000256" key="18">
    <source>
        <dbReference type="ARBA" id="ARBA00040902"/>
    </source>
</evidence>
<evidence type="ECO:0000256" key="2">
    <source>
        <dbReference type="ARBA" id="ARBA00004637"/>
    </source>
</evidence>
<dbReference type="FunFam" id="1.10.540.10:FF:000001">
    <property type="entry name" value="Very long-chain-specific acyl-CoA dehydrogenase, mitochondrial"/>
    <property type="match status" value="1"/>
</dbReference>
<dbReference type="EC" id="1.3.8.9" evidence="17"/>
<keyword evidence="7" id="KW-0999">Mitochondrion inner membrane</keyword>
<evidence type="ECO:0000256" key="23">
    <source>
        <dbReference type="ARBA" id="ARBA00048086"/>
    </source>
</evidence>
<keyword evidence="12" id="KW-0007">Acetylation</keyword>
<evidence type="ECO:0000256" key="10">
    <source>
        <dbReference type="ARBA" id="ARBA00022832"/>
    </source>
</evidence>
<evidence type="ECO:0000256" key="3">
    <source>
        <dbReference type="ARBA" id="ARBA00005198"/>
    </source>
</evidence>
<dbReference type="InterPro" id="IPR037069">
    <property type="entry name" value="AcylCoA_DH/ox_N_sf"/>
</dbReference>
<comment type="catalytic activity">
    <reaction evidence="21">
        <text>dodecanoyl-CoA + oxidized [electron-transfer flavoprotein] + H(+) = (2E)-dodecenoyl-CoA + reduced [electron-transfer flavoprotein]</text>
        <dbReference type="Rhea" id="RHEA:47296"/>
        <dbReference type="Rhea" id="RHEA-COMP:10685"/>
        <dbReference type="Rhea" id="RHEA-COMP:10686"/>
        <dbReference type="ChEBI" id="CHEBI:15378"/>
        <dbReference type="ChEBI" id="CHEBI:57330"/>
        <dbReference type="ChEBI" id="CHEBI:57375"/>
        <dbReference type="ChEBI" id="CHEBI:57692"/>
        <dbReference type="ChEBI" id="CHEBI:58307"/>
    </reaction>
    <physiologicalReaction direction="left-to-right" evidence="21">
        <dbReference type="Rhea" id="RHEA:47297"/>
    </physiologicalReaction>
</comment>
<dbReference type="PROSITE" id="PS00072">
    <property type="entry name" value="ACYL_COA_DH_1"/>
    <property type="match status" value="1"/>
</dbReference>
<feature type="domain" description="Acyl-CoA oxidase/dehydrogenase middle" evidence="30">
    <location>
        <begin position="189"/>
        <end position="291"/>
    </location>
</feature>
<evidence type="ECO:0000256" key="22">
    <source>
        <dbReference type="ARBA" id="ARBA00047916"/>
    </source>
</evidence>
<evidence type="ECO:0000256" key="19">
    <source>
        <dbReference type="ARBA" id="ARBA00045422"/>
    </source>
</evidence>
<evidence type="ECO:0000256" key="25">
    <source>
        <dbReference type="ARBA" id="ARBA00049050"/>
    </source>
</evidence>
<dbReference type="Pfam" id="PF00441">
    <property type="entry name" value="Acyl-CoA_dh_1"/>
    <property type="match status" value="1"/>
</dbReference>
<comment type="catalytic activity">
    <reaction evidence="25">
        <text>a very-long-chain 2,3-saturated fatty acyl-CoA + oxidized [electron-transfer flavoprotein] + H(+) = a very-long-chain (2E)-enoyl-CoA + reduced [electron-transfer flavoprotein]</text>
        <dbReference type="Rhea" id="RHEA:19181"/>
        <dbReference type="Rhea" id="RHEA-COMP:10685"/>
        <dbReference type="Rhea" id="RHEA-COMP:10686"/>
        <dbReference type="ChEBI" id="CHEBI:15378"/>
        <dbReference type="ChEBI" id="CHEBI:57692"/>
        <dbReference type="ChEBI" id="CHEBI:58307"/>
        <dbReference type="ChEBI" id="CHEBI:83724"/>
        <dbReference type="ChEBI" id="CHEBI:83728"/>
        <dbReference type="EC" id="1.3.8.9"/>
    </reaction>
    <physiologicalReaction direction="left-to-right" evidence="25">
        <dbReference type="Rhea" id="RHEA:19182"/>
    </physiologicalReaction>
</comment>
<keyword evidence="34" id="KW-1185">Reference proteome</keyword>
<evidence type="ECO:0000259" key="32">
    <source>
        <dbReference type="Pfam" id="PF21343"/>
    </source>
</evidence>
<keyword evidence="5" id="KW-0597">Phosphoprotein</keyword>
<keyword evidence="16" id="KW-0472">Membrane</keyword>
<sequence length="630" mass="68742">MIRTVNSCLKKSNTVQAIFFTRCVATSSVNHKTVQNAEKNVSGSPENFSFVMNIFRGQVEPRQIFPYPNVLNDEQKELLQMLIDPTTKFFEEVNDPAKNDADEKVEEKSLAALWDLGAFALQVPQDLGGLGLTNTQYARLVEIVGSHDLGVGITLGAHQSIGFKGILLVGNPEQKAKYLPRVSSGQFAAFCLTEPSSGSDAGSIKTRAELSPDGKHYILNGSKIWISNGGLAEIMTVFAQTPVVDQKTGKTVDKVSAFIVERAFGGVTNGPPEKKMGIKCSNTAEVYYDNVKVPVENLLGGLGNGFKVAMNILNNGRFGMAAALSGTMKACTKKAVEFATQRKQFGQRIDSFGTIQEKLARMAMLHYVTESMAYMISGNMDSGSQHYHLEAAISKCFASEAAWYVCDEAIQIMGGMGFMKGTGLEKVMRDLRIFRIFEGTNDILRLFVALTGIQYAGAHLRELQMAFKNPTAHLGLIFEEASKRVVRKVGLSSPPAMEHLVHRDLAPSAALTAKSIDSFGQAVEMVLIKYGKNIVNEQFILNRLANATFDIFSSAVVLSRASTSLNEGLSTASHEKLMAEAWTLEATERAEAQLKIIASGKHLDNFSKMSVISKNLCQAEGIVQTNPLRF</sequence>
<dbReference type="InterPro" id="IPR049448">
    <property type="entry name" value="ACAD9/ACADV-like_C"/>
</dbReference>
<name>A0A9P0CMP5_9CUCU</name>
<dbReference type="InterPro" id="IPR036250">
    <property type="entry name" value="AcylCo_DH-like_C"/>
</dbReference>
<dbReference type="Pfam" id="PF21343">
    <property type="entry name" value="ACAD9-ACADV_C"/>
    <property type="match status" value="1"/>
</dbReference>
<evidence type="ECO:0000256" key="7">
    <source>
        <dbReference type="ARBA" id="ARBA00022792"/>
    </source>
</evidence>
<dbReference type="InterPro" id="IPR013786">
    <property type="entry name" value="AcylCoA_DH/ox_N"/>
</dbReference>
<evidence type="ECO:0000256" key="21">
    <source>
        <dbReference type="ARBA" id="ARBA00047893"/>
    </source>
</evidence>
<dbReference type="InterPro" id="IPR009075">
    <property type="entry name" value="AcylCo_DH/oxidase_C"/>
</dbReference>
<evidence type="ECO:0000256" key="16">
    <source>
        <dbReference type="ARBA" id="ARBA00023136"/>
    </source>
</evidence>
<evidence type="ECO:0000259" key="31">
    <source>
        <dbReference type="Pfam" id="PF02771"/>
    </source>
</evidence>
<dbReference type="PANTHER" id="PTHR43884">
    <property type="entry name" value="ACYL-COA DEHYDROGENASE"/>
    <property type="match status" value="1"/>
</dbReference>
<dbReference type="FunFam" id="1.20.140.10:FF:000008">
    <property type="entry name" value="acyl-CoA dehydrogenase family member 9, mitochondrial"/>
    <property type="match status" value="1"/>
</dbReference>
<comment type="subunit">
    <text evidence="20">Homodimer. Homodimerizes after import into the mitochondrion.</text>
</comment>
<comment type="catalytic activity">
    <reaction evidence="26">
        <text>eicosanoyl-CoA + oxidized [electron-transfer flavoprotein] + H(+) = (2E)-eicosenoyl-CoA + reduced [electron-transfer flavoprotein]</text>
        <dbReference type="Rhea" id="RHEA:47236"/>
        <dbReference type="Rhea" id="RHEA-COMP:10685"/>
        <dbReference type="Rhea" id="RHEA-COMP:10686"/>
        <dbReference type="ChEBI" id="CHEBI:15378"/>
        <dbReference type="ChEBI" id="CHEBI:57380"/>
        <dbReference type="ChEBI" id="CHEBI:57692"/>
        <dbReference type="ChEBI" id="CHEBI:58307"/>
        <dbReference type="ChEBI" id="CHEBI:74691"/>
    </reaction>
    <physiologicalReaction direction="left-to-right" evidence="26">
        <dbReference type="Rhea" id="RHEA:47237"/>
    </physiologicalReaction>
</comment>
<evidence type="ECO:0000256" key="15">
    <source>
        <dbReference type="ARBA" id="ARBA00023128"/>
    </source>
</evidence>
<evidence type="ECO:0000256" key="26">
    <source>
        <dbReference type="ARBA" id="ARBA00049140"/>
    </source>
</evidence>
<dbReference type="Gene3D" id="2.40.110.10">
    <property type="entry name" value="Butyryl-CoA Dehydrogenase, subunit A, domain 2"/>
    <property type="match status" value="1"/>
</dbReference>
<comment type="catalytic activity">
    <reaction evidence="27">
        <text>octadecanoyl-CoA + oxidized [electron-transfer flavoprotein] + H(+) = (2E)-octadecenoyl-CoA + reduced [electron-transfer flavoprotein]</text>
        <dbReference type="Rhea" id="RHEA:47240"/>
        <dbReference type="Rhea" id="RHEA-COMP:10685"/>
        <dbReference type="Rhea" id="RHEA-COMP:10686"/>
        <dbReference type="ChEBI" id="CHEBI:15378"/>
        <dbReference type="ChEBI" id="CHEBI:57394"/>
        <dbReference type="ChEBI" id="CHEBI:57692"/>
        <dbReference type="ChEBI" id="CHEBI:58307"/>
        <dbReference type="ChEBI" id="CHEBI:71412"/>
    </reaction>
    <physiologicalReaction direction="left-to-right" evidence="27">
        <dbReference type="Rhea" id="RHEA:47241"/>
    </physiologicalReaction>
</comment>
<accession>A0A9P0CMP5</accession>
<evidence type="ECO:0000256" key="27">
    <source>
        <dbReference type="ARBA" id="ARBA00049224"/>
    </source>
</evidence>
<keyword evidence="6 28" id="KW-0285">Flavoprotein</keyword>
<gene>
    <name evidence="33" type="ORF">PSYICH_LOCUS4411</name>
</gene>
<dbReference type="CDD" id="cd01161">
    <property type="entry name" value="VLCAD"/>
    <property type="match status" value="1"/>
</dbReference>
<evidence type="ECO:0000256" key="17">
    <source>
        <dbReference type="ARBA" id="ARBA00039034"/>
    </source>
</evidence>
<dbReference type="Pfam" id="PF02770">
    <property type="entry name" value="Acyl-CoA_dh_M"/>
    <property type="match status" value="1"/>
</dbReference>
<dbReference type="PANTHER" id="PTHR43884:SF11">
    <property type="entry name" value="VERY LONG-CHAIN SPECIFIC ACYL-COA DEHYDROGENASE, MITOCHONDRIAL"/>
    <property type="match status" value="1"/>
</dbReference>
<keyword evidence="9 28" id="KW-0274">FAD</keyword>
<comment type="catalytic activity">
    <reaction evidence="24">
        <text>tetradecanoyl-CoA + oxidized [electron-transfer flavoprotein] + H(+) = (2E)-tetradecenoyl-CoA + reduced [electron-transfer flavoprotein]</text>
        <dbReference type="Rhea" id="RHEA:47316"/>
        <dbReference type="Rhea" id="RHEA-COMP:10685"/>
        <dbReference type="Rhea" id="RHEA-COMP:10686"/>
        <dbReference type="ChEBI" id="CHEBI:15378"/>
        <dbReference type="ChEBI" id="CHEBI:57385"/>
        <dbReference type="ChEBI" id="CHEBI:57692"/>
        <dbReference type="ChEBI" id="CHEBI:58307"/>
        <dbReference type="ChEBI" id="CHEBI:61405"/>
    </reaction>
    <physiologicalReaction direction="left-to-right" evidence="24">
        <dbReference type="Rhea" id="RHEA:47317"/>
    </physiologicalReaction>
</comment>